<dbReference type="AlphaFoldDB" id="A0A3D1JK76"/>
<evidence type="ECO:0000313" key="5">
    <source>
        <dbReference type="EMBL" id="HCE18657.1"/>
    </source>
</evidence>
<dbReference type="Gene3D" id="3.20.20.60">
    <property type="entry name" value="Phosphoenolpyruvate-binding domains"/>
    <property type="match status" value="1"/>
</dbReference>
<dbReference type="PANTHER" id="PTHR30502:SF0">
    <property type="entry name" value="PHOSPHOENOLPYRUVATE CARBOXYLASE FAMILY PROTEIN"/>
    <property type="match status" value="1"/>
</dbReference>
<comment type="caution">
    <text evidence="5">The sequence shown here is derived from an EMBL/GenBank/DDBJ whole genome shotgun (WGS) entry which is preliminary data.</text>
</comment>
<gene>
    <name evidence="5" type="ORF">DEQ80_12445</name>
</gene>
<dbReference type="OrthoDB" id="86160at2"/>
<feature type="domain" description="HpcH/HpaI aldolase/citrate lyase" evidence="4">
    <location>
        <begin position="26"/>
        <end position="240"/>
    </location>
</feature>
<dbReference type="InterPro" id="IPR040442">
    <property type="entry name" value="Pyrv_kinase-like_dom_sf"/>
</dbReference>
<dbReference type="InterPro" id="IPR050251">
    <property type="entry name" value="HpcH-HpaI_aldolase"/>
</dbReference>
<dbReference type="SUPFAM" id="SSF51621">
    <property type="entry name" value="Phosphoenolpyruvate/pyruvate domain"/>
    <property type="match status" value="1"/>
</dbReference>
<dbReference type="Pfam" id="PF03328">
    <property type="entry name" value="HpcH_HpaI"/>
    <property type="match status" value="1"/>
</dbReference>
<name>A0A3D1JK76_9CHLR</name>
<evidence type="ECO:0000256" key="1">
    <source>
        <dbReference type="ARBA" id="ARBA00005568"/>
    </source>
</evidence>
<dbReference type="InterPro" id="IPR015813">
    <property type="entry name" value="Pyrv/PenolPyrv_kinase-like_dom"/>
</dbReference>
<dbReference type="GO" id="GO:0016832">
    <property type="term" value="F:aldehyde-lyase activity"/>
    <property type="evidence" value="ECO:0007669"/>
    <property type="project" value="TreeGrafter"/>
</dbReference>
<comment type="similarity">
    <text evidence="1">Belongs to the HpcH/HpaI aldolase family.</text>
</comment>
<dbReference type="STRING" id="229919.GCA_001050195_02207"/>
<proteinExistence type="inferred from homology"/>
<dbReference type="PANTHER" id="PTHR30502">
    <property type="entry name" value="2-KETO-3-DEOXY-L-RHAMNONATE ALDOLASE"/>
    <property type="match status" value="1"/>
</dbReference>
<dbReference type="InterPro" id="IPR005000">
    <property type="entry name" value="Aldolase/citrate-lyase_domain"/>
</dbReference>
<dbReference type="RefSeq" id="WP_062193588.1">
    <property type="nucleotide sequence ID" value="NZ_DF967965.1"/>
</dbReference>
<sequence>MRPNRLRAILQSGEFAIGTMIQEIRSPAIAIILAHAGFDFAFIDMEHGRFDLESAANLIQSLRLAGLTPLVRVPESEYHLIARVLDAGAEGIMVPRVETPAQVKQIVNSVRFPPLGKRGLSTTKGHNDFQSADPWEFTRFMNRENLVILQIERKEAVDQIEDLLDVPGVDGVVIGPTDLSVSLGVSKALDDPHMVIAIDRVVAAARRRGLFSGIHAGMDWISFWRPRGMTLLACATDLDLLNTSFHHLSAELRKVGQKG</sequence>
<protein>
    <submittedName>
        <fullName evidence="5">Aldolase</fullName>
    </submittedName>
</protein>
<dbReference type="EMBL" id="DPBP01000048">
    <property type="protein sequence ID" value="HCE18657.1"/>
    <property type="molecule type" value="Genomic_DNA"/>
</dbReference>
<evidence type="ECO:0000313" key="6">
    <source>
        <dbReference type="Proteomes" id="UP000264141"/>
    </source>
</evidence>
<evidence type="ECO:0000256" key="3">
    <source>
        <dbReference type="ARBA" id="ARBA00023239"/>
    </source>
</evidence>
<keyword evidence="3" id="KW-0456">Lyase</keyword>
<evidence type="ECO:0000259" key="4">
    <source>
        <dbReference type="Pfam" id="PF03328"/>
    </source>
</evidence>
<evidence type="ECO:0000256" key="2">
    <source>
        <dbReference type="ARBA" id="ARBA00022723"/>
    </source>
</evidence>
<keyword evidence="2" id="KW-0479">Metal-binding</keyword>
<organism evidence="5 6">
    <name type="scientific">Anaerolinea thermolimosa</name>
    <dbReference type="NCBI Taxonomy" id="229919"/>
    <lineage>
        <taxon>Bacteria</taxon>
        <taxon>Bacillati</taxon>
        <taxon>Chloroflexota</taxon>
        <taxon>Anaerolineae</taxon>
        <taxon>Anaerolineales</taxon>
        <taxon>Anaerolineaceae</taxon>
        <taxon>Anaerolinea</taxon>
    </lineage>
</organism>
<dbReference type="Proteomes" id="UP000264141">
    <property type="component" value="Unassembled WGS sequence"/>
</dbReference>
<dbReference type="GO" id="GO:0005737">
    <property type="term" value="C:cytoplasm"/>
    <property type="evidence" value="ECO:0007669"/>
    <property type="project" value="TreeGrafter"/>
</dbReference>
<accession>A0A3D1JK76</accession>
<reference evidence="5 6" key="1">
    <citation type="journal article" date="2018" name="Nat. Biotechnol.">
        <title>A standardized bacterial taxonomy based on genome phylogeny substantially revises the tree of life.</title>
        <authorList>
            <person name="Parks D.H."/>
            <person name="Chuvochina M."/>
            <person name="Waite D.W."/>
            <person name="Rinke C."/>
            <person name="Skarshewski A."/>
            <person name="Chaumeil P.A."/>
            <person name="Hugenholtz P."/>
        </authorList>
    </citation>
    <scope>NUCLEOTIDE SEQUENCE [LARGE SCALE GENOMIC DNA]</scope>
    <source>
        <strain evidence="5">UBA8781</strain>
    </source>
</reference>
<dbReference type="GO" id="GO:0046872">
    <property type="term" value="F:metal ion binding"/>
    <property type="evidence" value="ECO:0007669"/>
    <property type="project" value="UniProtKB-KW"/>
</dbReference>